<dbReference type="SUPFAM" id="SSF56672">
    <property type="entry name" value="DNA/RNA polymerases"/>
    <property type="match status" value="1"/>
</dbReference>
<feature type="compositionally biased region" description="Polar residues" evidence="1">
    <location>
        <begin position="228"/>
        <end position="240"/>
    </location>
</feature>
<evidence type="ECO:0000256" key="1">
    <source>
        <dbReference type="SAM" id="MobiDB-lite"/>
    </source>
</evidence>
<gene>
    <name evidence="2" type="ORF">AYI70_g4965</name>
</gene>
<dbReference type="AlphaFoldDB" id="A0A1R1XWW8"/>
<dbReference type="InterPro" id="IPR050951">
    <property type="entry name" value="Retrovirus_Pol_polyprotein"/>
</dbReference>
<organism evidence="2 3">
    <name type="scientific">Smittium culicis</name>
    <dbReference type="NCBI Taxonomy" id="133412"/>
    <lineage>
        <taxon>Eukaryota</taxon>
        <taxon>Fungi</taxon>
        <taxon>Fungi incertae sedis</taxon>
        <taxon>Zoopagomycota</taxon>
        <taxon>Kickxellomycotina</taxon>
        <taxon>Harpellomycetes</taxon>
        <taxon>Harpellales</taxon>
        <taxon>Legeriomycetaceae</taxon>
        <taxon>Smittium</taxon>
    </lineage>
</organism>
<protein>
    <recommendedName>
        <fullName evidence="4">CCHC-type domain-containing protein</fullName>
    </recommendedName>
</protein>
<feature type="region of interest" description="Disordered" evidence="1">
    <location>
        <begin position="1"/>
        <end position="29"/>
    </location>
</feature>
<dbReference type="Proteomes" id="UP000187283">
    <property type="component" value="Unassembled WGS sequence"/>
</dbReference>
<evidence type="ECO:0008006" key="4">
    <source>
        <dbReference type="Google" id="ProtNLM"/>
    </source>
</evidence>
<dbReference type="OrthoDB" id="5593162at2759"/>
<feature type="compositionally biased region" description="Basic and acidic residues" evidence="1">
    <location>
        <begin position="211"/>
        <end position="222"/>
    </location>
</feature>
<dbReference type="Gene3D" id="3.30.70.270">
    <property type="match status" value="1"/>
</dbReference>
<reference evidence="2 3" key="1">
    <citation type="submission" date="2017-01" db="EMBL/GenBank/DDBJ databases">
        <authorList>
            <person name="Mah S.A."/>
            <person name="Swanson W.J."/>
            <person name="Moy G.W."/>
            <person name="Vacquier V.D."/>
        </authorList>
    </citation>
    <scope>NUCLEOTIDE SEQUENCE [LARGE SCALE GENOMIC DNA]</scope>
    <source>
        <strain evidence="2 3">GSMNP</strain>
    </source>
</reference>
<dbReference type="InterPro" id="IPR043128">
    <property type="entry name" value="Rev_trsase/Diguanyl_cyclase"/>
</dbReference>
<dbReference type="STRING" id="133412.A0A1R1XWW8"/>
<dbReference type="InterPro" id="IPR043502">
    <property type="entry name" value="DNA/RNA_pol_sf"/>
</dbReference>
<dbReference type="EMBL" id="LSSN01001587">
    <property type="protein sequence ID" value="OMJ19059.1"/>
    <property type="molecule type" value="Genomic_DNA"/>
</dbReference>
<evidence type="ECO:0000313" key="2">
    <source>
        <dbReference type="EMBL" id="OMJ19059.1"/>
    </source>
</evidence>
<comment type="caution">
    <text evidence="2">The sequence shown here is derived from an EMBL/GenBank/DDBJ whole genome shotgun (WGS) entry which is preliminary data.</text>
</comment>
<sequence length="685" mass="78929">MSTTEADMVIQPGLANYASPETKPKSNETFDNLAKSLSGLVIRMPDNKKVDEPPMFSGDWTESSTLWIERYEKYTNFSKKEQTDEDKVDFSKSYLGGEALEWHSGASLLYRDWGNFKKSFLKKFDEKKNRAEARKHEAIRNSGDRDKEEQHQLLLEKLNDKHYDKMYDLQEKSAVTIMEYLLSEEEKWNSRKEIKGPAKLLSVSKLAYQRAEPRSKASKSDFSKPSVPKNNDNNPVENPLHNSYTTLQCWRCRRIGHKKTGCKSTPYWKTNSARNTHYTPTNNTETSAYGVRMNIDDSDGSKSLSPSPMTKAYRISQTSPLPKQTYNSDSSPINLIQHSHGAIKKEHAIAITGNIKVKGKPIKFSYDLGATLELEGRVHQIKIEIVKKSIDNQKDDEITYTVYKLTERENLINIELGHGYKKIKYLGHVVSVLGIETDPDKVRTVENWKTPETSKEIKSFLGLTGYYKRFIQNYAAISRTMVNLTKNDVKLVWGKQEQDAFNALKEKMKSAPTLKQALRKFCFGQSSSWDDYIWKSLLSMRTSNKRTVGRTPAEMVYGMKFMIPEVWNSCQPNTITEQDPVSHESYYINNVRLKEKIYQAAKEKERKSKEYWKRKYGKGIRPRGIKVGDYVLRSLNRRSHPMDHNNEGPFLVEEKLENGAFRISDIQGIEDIVNLDKIKKFNIGT</sequence>
<dbReference type="PANTHER" id="PTHR37984:SF5">
    <property type="entry name" value="PROTEIN NYNRIN-LIKE"/>
    <property type="match status" value="1"/>
</dbReference>
<accession>A0A1R1XWW8</accession>
<keyword evidence="3" id="KW-1185">Reference proteome</keyword>
<proteinExistence type="predicted"/>
<evidence type="ECO:0000313" key="3">
    <source>
        <dbReference type="Proteomes" id="UP000187283"/>
    </source>
</evidence>
<feature type="region of interest" description="Disordered" evidence="1">
    <location>
        <begin position="211"/>
        <end position="240"/>
    </location>
</feature>
<dbReference type="PANTHER" id="PTHR37984">
    <property type="entry name" value="PROTEIN CBG26694"/>
    <property type="match status" value="1"/>
</dbReference>
<dbReference type="FunFam" id="3.30.70.270:FF:000020">
    <property type="entry name" value="Transposon Tf2-6 polyprotein-like Protein"/>
    <property type="match status" value="1"/>
</dbReference>
<name>A0A1R1XWW8_9FUNG</name>